<reference evidence="5" key="1">
    <citation type="submission" date="2013-10" db="EMBL/GenBank/DDBJ databases">
        <title>Genomic analysis of the causative agents of coccidiosis in chickens.</title>
        <authorList>
            <person name="Reid A.J."/>
            <person name="Blake D."/>
            <person name="Billington K."/>
            <person name="Browne H."/>
            <person name="Dunn M."/>
            <person name="Hung S."/>
            <person name="Kawahara F."/>
            <person name="Miranda-Saavedra D."/>
            <person name="Mourier T."/>
            <person name="Nagra H."/>
            <person name="Otto T.D."/>
            <person name="Rawlings N."/>
            <person name="Sanchez A."/>
            <person name="Sanders M."/>
            <person name="Subramaniam C."/>
            <person name="Tay Y."/>
            <person name="Dear P."/>
            <person name="Doerig C."/>
            <person name="Gruber A."/>
            <person name="Parkinson J."/>
            <person name="Shirley M."/>
            <person name="Wan K.L."/>
            <person name="Berriman M."/>
            <person name="Tomley F."/>
            <person name="Pain A."/>
        </authorList>
    </citation>
    <scope>NUCLEOTIDE SEQUENCE [LARGE SCALE GENOMIC DNA]</scope>
    <source>
        <strain evidence="5">Weybridge</strain>
    </source>
</reference>
<feature type="coiled-coil region" evidence="2">
    <location>
        <begin position="431"/>
        <end position="458"/>
    </location>
</feature>
<accession>U6M0R8</accession>
<protein>
    <submittedName>
        <fullName evidence="5">Structural maintenance of chromosome domain-containing protein, putative</fullName>
    </submittedName>
</protein>
<dbReference type="PANTHER" id="PTHR46007">
    <property type="entry name" value="MEDIATOR OF RNA POLYMERASE II TRANSCRIPTION SUBUNIT 12"/>
    <property type="match status" value="1"/>
</dbReference>
<evidence type="ECO:0000259" key="4">
    <source>
        <dbReference type="Pfam" id="PF02463"/>
    </source>
</evidence>
<dbReference type="InterPro" id="IPR036277">
    <property type="entry name" value="SMC_hinge_sf"/>
</dbReference>
<dbReference type="VEuPathDB" id="ToxoDB:EMWEY_00040430"/>
<feature type="coiled-coil region" evidence="2">
    <location>
        <begin position="270"/>
        <end position="350"/>
    </location>
</feature>
<dbReference type="GO" id="GO:0016592">
    <property type="term" value="C:mediator complex"/>
    <property type="evidence" value="ECO:0007669"/>
    <property type="project" value="TreeGrafter"/>
</dbReference>
<evidence type="ECO:0000256" key="2">
    <source>
        <dbReference type="SAM" id="Coils"/>
    </source>
</evidence>
<feature type="region of interest" description="Disordered" evidence="3">
    <location>
        <begin position="69"/>
        <end position="95"/>
    </location>
</feature>
<dbReference type="SUPFAM" id="SSF75553">
    <property type="entry name" value="Smc hinge domain"/>
    <property type="match status" value="1"/>
</dbReference>
<dbReference type="OrthoDB" id="5575062at2759"/>
<feature type="compositionally biased region" description="Low complexity" evidence="3">
    <location>
        <begin position="73"/>
        <end position="95"/>
    </location>
</feature>
<dbReference type="GeneID" id="25338029"/>
<dbReference type="InterPro" id="IPR027417">
    <property type="entry name" value="P-loop_NTPase"/>
</dbReference>
<feature type="coiled-coil region" evidence="2">
    <location>
        <begin position="508"/>
        <end position="612"/>
    </location>
</feature>
<feature type="domain" description="RecF/RecN/SMC N-terminal" evidence="4">
    <location>
        <begin position="22"/>
        <end position="830"/>
    </location>
</feature>
<organism evidence="5 6">
    <name type="scientific">Eimeria maxima</name>
    <name type="common">Coccidian parasite</name>
    <dbReference type="NCBI Taxonomy" id="5804"/>
    <lineage>
        <taxon>Eukaryota</taxon>
        <taxon>Sar</taxon>
        <taxon>Alveolata</taxon>
        <taxon>Apicomplexa</taxon>
        <taxon>Conoidasida</taxon>
        <taxon>Coccidia</taxon>
        <taxon>Eucoccidiorida</taxon>
        <taxon>Eimeriorina</taxon>
        <taxon>Eimeriidae</taxon>
        <taxon>Eimeria</taxon>
    </lineage>
</organism>
<dbReference type="GO" id="GO:0045944">
    <property type="term" value="P:positive regulation of transcription by RNA polymerase II"/>
    <property type="evidence" value="ECO:0007669"/>
    <property type="project" value="TreeGrafter"/>
</dbReference>
<dbReference type="Proteomes" id="UP000030763">
    <property type="component" value="Unassembled WGS sequence"/>
</dbReference>
<dbReference type="GO" id="GO:0051276">
    <property type="term" value="P:chromosome organization"/>
    <property type="evidence" value="ECO:0007669"/>
    <property type="project" value="InterPro"/>
</dbReference>
<keyword evidence="6" id="KW-1185">Reference proteome</keyword>
<feature type="coiled-coil region" evidence="2">
    <location>
        <begin position="166"/>
        <end position="238"/>
    </location>
</feature>
<proteinExistence type="predicted"/>
<dbReference type="InterPro" id="IPR051647">
    <property type="entry name" value="Mediator_comp_sub12"/>
</dbReference>
<dbReference type="OMA" id="GQKTVCA"/>
<dbReference type="AlphaFoldDB" id="U6M0R8"/>
<dbReference type="RefSeq" id="XP_013334229.1">
    <property type="nucleotide sequence ID" value="XM_013478775.1"/>
</dbReference>
<gene>
    <name evidence="5" type="ORF">EMWEY_00040430</name>
</gene>
<dbReference type="GO" id="GO:0003713">
    <property type="term" value="F:transcription coactivator activity"/>
    <property type="evidence" value="ECO:0007669"/>
    <property type="project" value="TreeGrafter"/>
</dbReference>
<dbReference type="Gene3D" id="3.40.50.300">
    <property type="entry name" value="P-loop containing nucleotide triphosphate hydrolases"/>
    <property type="match status" value="1"/>
</dbReference>
<dbReference type="InterPro" id="IPR003395">
    <property type="entry name" value="RecF/RecN/SMC_N"/>
</dbReference>
<sequence>MSRLPSPFLRVVPLATMVAEGVHGRVPSGFVELIIDNTSRRLCMFDADSVIIRRSFSLDADDITIQGNTISGRSSRSSSSSSSSRSSSSSSSSSSRSSFIIHQGRIQEVSLLTSVGRLSLLAAGCCNFIEEKAKETELLLQHGLVYAEEELEKKLRPEYAAAVSVYSAAQQQHAQLQELKEEADTEGNKAAAAAADAAAAAKTMEEASTEIAKLKTPLEEIVEEVRQQQAVLSSLLQQRTAAAADVEAEYINAIEAIGGFCLFQFVVEDAATALEAIARLKQQQQQQQQQQQKQQKQQQQQENGGLLLQRRCCISIVPLKEVMQQQQQQQQKRQQRLQQMQQQAQQLLDEGAAMPLTDCIEILQQEAGAHAAAIEVYIHSIFNFSLLVPSIHSQEVNILNNIDLSGCVSFANGVIRGGGNKYNKLTSFFSLRNALKKEKEINKNHEQQQQTLAALQQRAALSLAAAIKEEEQTIATRTAARKQLMQSLRHEALQAQQTPLTATEQQLLQQLPQQLQQQQQLLQQLLQRVEAAASAISEAEETLEVSLRRGVDRLEREAREEEGEGLGFRVCDRVDAEATALQKTRQQHEDTAAEIETAIRGLESKVAAAREQQAAADISLHAAAARLIEETSLLQQWQLEEEAKRRLQADLASLLAAASAAAGGGTAAGTAAAAATAAGAASSESREVLRSKLEAVKEELVEDPTDISVEYGGKPRGVEMQINFNAAAADNHEHLPVQRLSGGQKTVAAAALLLAQQLASSSSISSSSSSGGGEGLLLLDEPDAALDGQFAQRLSAALKTAAAELKCQVVLTTLRKELLSCGDKFWLVQQIERSSRPREITKEEAAELLLDLPQQQQQQQQQQLMLLPPTAMPEAVPSMG</sequence>
<dbReference type="SUPFAM" id="SSF52540">
    <property type="entry name" value="P-loop containing nucleoside triphosphate hydrolases"/>
    <property type="match status" value="1"/>
</dbReference>
<dbReference type="PANTHER" id="PTHR46007:SF8">
    <property type="entry name" value="C2H2-TYPE DOMAIN-CONTAINING PROTEIN"/>
    <property type="match status" value="1"/>
</dbReference>
<evidence type="ECO:0000256" key="3">
    <source>
        <dbReference type="SAM" id="MobiDB-lite"/>
    </source>
</evidence>
<evidence type="ECO:0000313" key="5">
    <source>
        <dbReference type="EMBL" id="CDJ57581.1"/>
    </source>
</evidence>
<dbReference type="GO" id="GO:0005524">
    <property type="term" value="F:ATP binding"/>
    <property type="evidence" value="ECO:0007669"/>
    <property type="project" value="InterPro"/>
</dbReference>
<evidence type="ECO:0000256" key="1">
    <source>
        <dbReference type="ARBA" id="ARBA00023054"/>
    </source>
</evidence>
<evidence type="ECO:0000313" key="6">
    <source>
        <dbReference type="Proteomes" id="UP000030763"/>
    </source>
</evidence>
<dbReference type="GO" id="GO:0005694">
    <property type="term" value="C:chromosome"/>
    <property type="evidence" value="ECO:0007669"/>
    <property type="project" value="InterPro"/>
</dbReference>
<name>U6M0R8_EIMMA</name>
<dbReference type="EMBL" id="HG719327">
    <property type="protein sequence ID" value="CDJ57581.1"/>
    <property type="molecule type" value="Genomic_DNA"/>
</dbReference>
<keyword evidence="1 2" id="KW-0175">Coiled coil</keyword>
<reference evidence="5" key="2">
    <citation type="submission" date="2013-10" db="EMBL/GenBank/DDBJ databases">
        <authorList>
            <person name="Aslett M."/>
        </authorList>
    </citation>
    <scope>NUCLEOTIDE SEQUENCE [LARGE SCALE GENOMIC DNA]</scope>
    <source>
        <strain evidence="5">Weybridge</strain>
    </source>
</reference>
<dbReference type="Pfam" id="PF02463">
    <property type="entry name" value="SMC_N"/>
    <property type="match status" value="1"/>
</dbReference>